<evidence type="ECO:0000256" key="8">
    <source>
        <dbReference type="RuleBase" id="RU362002"/>
    </source>
</evidence>
<evidence type="ECO:0000256" key="7">
    <source>
        <dbReference type="ARBA" id="ARBA00023177"/>
    </source>
</evidence>
<keyword evidence="7 8" id="KW-0924">Ammonia transport</keyword>
<comment type="caution">
    <text evidence="8">Lacks conserved residue(s) required for the propagation of feature annotation.</text>
</comment>
<evidence type="ECO:0000256" key="5">
    <source>
        <dbReference type="ARBA" id="ARBA00022989"/>
    </source>
</evidence>
<dbReference type="GO" id="GO:0005886">
    <property type="term" value="C:plasma membrane"/>
    <property type="evidence" value="ECO:0007669"/>
    <property type="project" value="UniProtKB-SubCell"/>
</dbReference>
<feature type="transmembrane region" description="Helical" evidence="8">
    <location>
        <begin position="295"/>
        <end position="316"/>
    </location>
</feature>
<dbReference type="InterPro" id="IPR024041">
    <property type="entry name" value="NH4_transpt_AmtB-like_dom"/>
</dbReference>
<dbReference type="AlphaFoldDB" id="R4TS93"/>
<evidence type="ECO:0000256" key="6">
    <source>
        <dbReference type="ARBA" id="ARBA00023136"/>
    </source>
</evidence>
<feature type="transmembrane region" description="Helical" evidence="8">
    <location>
        <begin position="387"/>
        <end position="412"/>
    </location>
</feature>
<dbReference type="PANTHER" id="PTHR43029:SF10">
    <property type="entry name" value="AMMONIUM TRANSPORTER MEP2"/>
    <property type="match status" value="1"/>
</dbReference>
<feature type="transmembrane region" description="Helical" evidence="8">
    <location>
        <begin position="154"/>
        <end position="179"/>
    </location>
</feature>
<feature type="transmembrane region" description="Helical" evidence="8">
    <location>
        <begin position="221"/>
        <end position="241"/>
    </location>
</feature>
<dbReference type="PROSITE" id="PS01219">
    <property type="entry name" value="AMMONIUM_TRANSP"/>
    <property type="match status" value="1"/>
</dbReference>
<dbReference type="Gene3D" id="1.10.3430.10">
    <property type="entry name" value="Ammonium transporter AmtB like domains"/>
    <property type="match status" value="1"/>
</dbReference>
<keyword evidence="5 8" id="KW-1133">Transmembrane helix</keyword>
<feature type="domain" description="Ammonium transporter AmtB-like" evidence="10">
    <location>
        <begin position="27"/>
        <end position="440"/>
    </location>
</feature>
<dbReference type="PANTHER" id="PTHR43029">
    <property type="entry name" value="AMMONIUM TRANSPORTER MEP2"/>
    <property type="match status" value="1"/>
</dbReference>
<comment type="similarity">
    <text evidence="2 8">Belongs to the ammonia transporter channel (TC 1.A.11.2) family.</text>
</comment>
<keyword evidence="6 8" id="KW-0472">Membrane</keyword>
<evidence type="ECO:0000256" key="1">
    <source>
        <dbReference type="ARBA" id="ARBA00004141"/>
    </source>
</evidence>
<feature type="transmembrane region" description="Helical" evidence="8">
    <location>
        <begin position="27"/>
        <end position="49"/>
    </location>
</feature>
<accession>R4TS93</accession>
<feature type="transmembrane region" description="Helical" evidence="8">
    <location>
        <begin position="61"/>
        <end position="80"/>
    </location>
</feature>
<dbReference type="PRINTS" id="PR00342">
    <property type="entry name" value="RHESUSRHD"/>
</dbReference>
<feature type="region of interest" description="Disordered" evidence="9">
    <location>
        <begin position="458"/>
        <end position="482"/>
    </location>
</feature>
<feature type="transmembrane region" description="Helical" evidence="8">
    <location>
        <begin position="253"/>
        <end position="274"/>
    </location>
</feature>
<proteinExistence type="inferred from homology"/>
<evidence type="ECO:0000256" key="3">
    <source>
        <dbReference type="ARBA" id="ARBA00022448"/>
    </source>
</evidence>
<dbReference type="GO" id="GO:0008519">
    <property type="term" value="F:ammonium channel activity"/>
    <property type="evidence" value="ECO:0007669"/>
    <property type="project" value="InterPro"/>
</dbReference>
<feature type="transmembrane region" description="Helical" evidence="8">
    <location>
        <begin position="127"/>
        <end position="147"/>
    </location>
</feature>
<dbReference type="InterPro" id="IPR018047">
    <property type="entry name" value="Ammonium_transpt_CS"/>
</dbReference>
<evidence type="ECO:0000256" key="9">
    <source>
        <dbReference type="SAM" id="MobiDB-lite"/>
    </source>
</evidence>
<keyword evidence="4 8" id="KW-0812">Transmembrane</keyword>
<organism evidence="11">
    <name type="scientific">Dibaeis baeomyces</name>
    <dbReference type="NCBI Taxonomy" id="83478"/>
    <lineage>
        <taxon>Eukaryota</taxon>
        <taxon>Fungi</taxon>
        <taxon>Dikarya</taxon>
        <taxon>Ascomycota</taxon>
        <taxon>Pezizomycotina</taxon>
        <taxon>Lecanoromycetes</taxon>
        <taxon>OSLEUM clade</taxon>
        <taxon>Ostropomycetidae</taxon>
        <taxon>Pertusariales</taxon>
        <taxon>Icmadophilaceae</taxon>
        <taxon>Dibaeis</taxon>
    </lineage>
</organism>
<dbReference type="NCBIfam" id="TIGR00836">
    <property type="entry name" value="amt"/>
    <property type="match status" value="1"/>
</dbReference>
<evidence type="ECO:0000259" key="10">
    <source>
        <dbReference type="Pfam" id="PF00909"/>
    </source>
</evidence>
<feature type="transmembrane region" description="Helical" evidence="8">
    <location>
        <begin position="191"/>
        <end position="209"/>
    </location>
</feature>
<dbReference type="InterPro" id="IPR001905">
    <property type="entry name" value="Ammonium_transpt"/>
</dbReference>
<evidence type="ECO:0000256" key="2">
    <source>
        <dbReference type="ARBA" id="ARBA00005887"/>
    </source>
</evidence>
<evidence type="ECO:0000313" key="11">
    <source>
        <dbReference type="EMBL" id="AGM18798.1"/>
    </source>
</evidence>
<name>R4TS93_9LECA</name>
<dbReference type="SUPFAM" id="SSF111352">
    <property type="entry name" value="Ammonium transporter"/>
    <property type="match status" value="1"/>
</dbReference>
<reference evidence="11" key="1">
    <citation type="journal article" date="2013" name="BMC Genomics">
        <title>High-throughput genome sequencing of lichenizing fungi to assess gene loss in the ammonium transporter/ammonia permease gene family.</title>
        <authorList>
            <person name="McDonald T.R."/>
            <person name="Mueller O."/>
            <person name="Dietrich F.S."/>
            <person name="Lutzoni F."/>
        </authorList>
    </citation>
    <scope>NUCLEOTIDE SEQUENCE</scope>
</reference>
<protein>
    <recommendedName>
        <fullName evidence="8">Ammonium transporter</fullName>
    </recommendedName>
</protein>
<evidence type="ECO:0000256" key="4">
    <source>
        <dbReference type="ARBA" id="ARBA00022692"/>
    </source>
</evidence>
<dbReference type="InterPro" id="IPR002229">
    <property type="entry name" value="RhesusRHD"/>
</dbReference>
<dbReference type="InterPro" id="IPR029020">
    <property type="entry name" value="Ammonium/urea_transptr"/>
</dbReference>
<keyword evidence="3 8" id="KW-0813">Transport</keyword>
<dbReference type="Pfam" id="PF00909">
    <property type="entry name" value="Ammonium_transp"/>
    <property type="match status" value="1"/>
</dbReference>
<comment type="subcellular location">
    <subcellularLocation>
        <location evidence="8">Cell membrane</location>
        <topology evidence="8">Multi-pass membrane protein</topology>
    </subcellularLocation>
    <subcellularLocation>
        <location evidence="1">Membrane</location>
        <topology evidence="1">Multi-pass membrane protein</topology>
    </subcellularLocation>
</comment>
<sequence>MSFQYEGNVGSQYNFTTTNWLDTGDNAWQLTAASLVGLQSIAGLTILYAGIVPSKWAINSAFMVIYAFSATLIVWVLWAYKMSFGTYMLPFVGRPGPVVTMAQELGQSQLPSTSPVLFQNFPLSTMVYFQFVFAAITIIITAGSFLCRMSFTAWVIFVPLWITFSYAIGAYSIWGGGFLWQMGVIDYSGGYVIHISSGTAGLVGAYFIGPRSAADSNDLRPNNVLSVLAGAGILWIGWNGFNGGDPYAASADAGAAVLNTNVCTAMSLLCWTICDTIYKGKPSVIGAVQGMITGLVAITPCAGVVAGWAAIAIGFASGTIPWVSLKIMHKKVPYLRDIDDTLDVFHTHCVAGFVGGFSVGLFATLEGCVAFGANSVGGAIEGNGRQVWLQIVGALFIIGWNILWTSLIMCFIRDVLHIPLCMSEDELLKGSDMIHGEAAYVLCPCEAHEHLLAGNHNKRSQTGPGELEMGGVTLGGQTMEGV</sequence>
<dbReference type="EMBL" id="KC810874">
    <property type="protein sequence ID" value="AGM18798.1"/>
    <property type="molecule type" value="Genomic_DNA"/>
</dbReference>